<keyword evidence="1" id="KW-1133">Transmembrane helix</keyword>
<dbReference type="InterPro" id="IPR014562">
    <property type="entry name" value="UCP030959_TPR_rpt-cont"/>
</dbReference>
<dbReference type="Gene3D" id="1.25.40.10">
    <property type="entry name" value="Tetratricopeptide repeat domain"/>
    <property type="match status" value="1"/>
</dbReference>
<dbReference type="PIRSF" id="PIRSF030959">
    <property type="entry name" value="UCP030959"/>
    <property type="match status" value="1"/>
</dbReference>
<evidence type="ECO:0000256" key="1">
    <source>
        <dbReference type="SAM" id="Phobius"/>
    </source>
</evidence>
<comment type="caution">
    <text evidence="2">The sequence shown here is derived from an EMBL/GenBank/DDBJ whole genome shotgun (WGS) entry which is preliminary data.</text>
</comment>
<feature type="transmembrane region" description="Helical" evidence="1">
    <location>
        <begin position="25"/>
        <end position="45"/>
    </location>
</feature>
<dbReference type="EMBL" id="QGKM01000020">
    <property type="protein sequence ID" value="PWQ97977.1"/>
    <property type="molecule type" value="Genomic_DNA"/>
</dbReference>
<evidence type="ECO:0000313" key="3">
    <source>
        <dbReference type="Proteomes" id="UP000245539"/>
    </source>
</evidence>
<proteinExistence type="predicted"/>
<dbReference type="Proteomes" id="UP000245539">
    <property type="component" value="Unassembled WGS sequence"/>
</dbReference>
<keyword evidence="1" id="KW-0812">Transmembrane</keyword>
<accession>A0A317CI79</accession>
<reference evidence="2 3" key="1">
    <citation type="submission" date="2018-05" db="EMBL/GenBank/DDBJ databases">
        <title>Leucothrix arctica sp. nov., isolated from Arctic seawater.</title>
        <authorList>
            <person name="Choi A."/>
            <person name="Baek K."/>
        </authorList>
    </citation>
    <scope>NUCLEOTIDE SEQUENCE [LARGE SCALE GENOMIC DNA]</scope>
    <source>
        <strain evidence="2 3">JCM 18388</strain>
    </source>
</reference>
<keyword evidence="3" id="KW-1185">Reference proteome</keyword>
<dbReference type="AlphaFoldDB" id="A0A317CI79"/>
<dbReference type="InterPro" id="IPR011990">
    <property type="entry name" value="TPR-like_helical_dom_sf"/>
</dbReference>
<evidence type="ECO:0000313" key="2">
    <source>
        <dbReference type="EMBL" id="PWQ97977.1"/>
    </source>
</evidence>
<protein>
    <submittedName>
        <fullName evidence="2">Uncharacterized protein</fullName>
    </submittedName>
</protein>
<dbReference type="OrthoDB" id="7559170at2"/>
<sequence>MPFFILSVIVQIAFVIHIMKTGRNTTWIWVVMMLPGAGAAAYFFIEILPDLLGTRTGWKARKAVNDLISPNRDLKRASNDFEMADTVENSSRLAAEHLAKEQFQEAKALYDKCLSGIHEDDPHLMYGRAQAEYGLEEYEQVRHTLDTLIKLNPDFKNVDAHLLYAKNLVKLNEIDLALKEFEVLDETFPGPEATYRYAKILEGLDRDDEAEALFEKILKNAKLSDKHYRSRYKAWIKLAKEALTPPKL</sequence>
<organism evidence="2 3">
    <name type="scientific">Leucothrix pacifica</name>
    <dbReference type="NCBI Taxonomy" id="1247513"/>
    <lineage>
        <taxon>Bacteria</taxon>
        <taxon>Pseudomonadati</taxon>
        <taxon>Pseudomonadota</taxon>
        <taxon>Gammaproteobacteria</taxon>
        <taxon>Thiotrichales</taxon>
        <taxon>Thiotrichaceae</taxon>
        <taxon>Leucothrix</taxon>
    </lineage>
</organism>
<dbReference type="RefSeq" id="WP_109837351.1">
    <property type="nucleotide sequence ID" value="NZ_QGKM01000020.1"/>
</dbReference>
<dbReference type="SUPFAM" id="SSF48452">
    <property type="entry name" value="TPR-like"/>
    <property type="match status" value="1"/>
</dbReference>
<gene>
    <name evidence="2" type="ORF">DKW60_09130</name>
</gene>
<name>A0A317CI79_9GAMM</name>
<keyword evidence="1" id="KW-0472">Membrane</keyword>